<dbReference type="GO" id="GO:0005634">
    <property type="term" value="C:nucleus"/>
    <property type="evidence" value="ECO:0007669"/>
    <property type="project" value="UniProtKB-SubCell"/>
</dbReference>
<dbReference type="PROSITE" id="PS51294">
    <property type="entry name" value="HTH_MYB"/>
    <property type="match status" value="2"/>
</dbReference>
<feature type="domain" description="Myb-like" evidence="5">
    <location>
        <begin position="15"/>
        <end position="67"/>
    </location>
</feature>
<feature type="non-terminal residue" evidence="7">
    <location>
        <position position="380"/>
    </location>
</feature>
<feature type="non-terminal residue" evidence="7">
    <location>
        <position position="1"/>
    </location>
</feature>
<name>A0A9Q0JGN2_9ROSI</name>
<gene>
    <name evidence="7" type="ORF">Tsubulata_009389</name>
</gene>
<dbReference type="PANTHER" id="PTHR10641">
    <property type="entry name" value="MYB FAMILY TRANSCRIPTION FACTOR"/>
    <property type="match status" value="1"/>
</dbReference>
<dbReference type="EMBL" id="JAKUCV010002898">
    <property type="protein sequence ID" value="KAJ4841048.1"/>
    <property type="molecule type" value="Genomic_DNA"/>
</dbReference>
<keyword evidence="8" id="KW-1185">Reference proteome</keyword>
<evidence type="ECO:0000259" key="6">
    <source>
        <dbReference type="PROSITE" id="PS51294"/>
    </source>
</evidence>
<reference evidence="7" key="2">
    <citation type="journal article" date="2023" name="Plants (Basel)">
        <title>Annotation of the Turnera subulata (Passifloraceae) Draft Genome Reveals the S-Locus Evolved after the Divergence of Turneroideae from Passifloroideae in a Stepwise Manner.</title>
        <authorList>
            <person name="Henning P.M."/>
            <person name="Roalson E.H."/>
            <person name="Mir W."/>
            <person name="McCubbin A.G."/>
            <person name="Shore J.S."/>
        </authorList>
    </citation>
    <scope>NUCLEOTIDE SEQUENCE</scope>
    <source>
        <strain evidence="7">F60SS</strain>
    </source>
</reference>
<evidence type="ECO:0000256" key="4">
    <source>
        <dbReference type="SAM" id="MobiDB-lite"/>
    </source>
</evidence>
<dbReference type="SUPFAM" id="SSF46689">
    <property type="entry name" value="Homeodomain-like"/>
    <property type="match status" value="1"/>
</dbReference>
<dbReference type="Pfam" id="PF00249">
    <property type="entry name" value="Myb_DNA-binding"/>
    <property type="match status" value="1"/>
</dbReference>
<comment type="caution">
    <text evidence="7">The sequence shown here is derived from an EMBL/GenBank/DDBJ whole genome shotgun (WGS) entry which is preliminary data.</text>
</comment>
<evidence type="ECO:0000259" key="5">
    <source>
        <dbReference type="PROSITE" id="PS50090"/>
    </source>
</evidence>
<dbReference type="PROSITE" id="PS50090">
    <property type="entry name" value="MYB_LIKE"/>
    <property type="match status" value="1"/>
</dbReference>
<reference evidence="7" key="1">
    <citation type="submission" date="2022-02" db="EMBL/GenBank/DDBJ databases">
        <authorList>
            <person name="Henning P.M."/>
            <person name="McCubbin A.G."/>
            <person name="Shore J.S."/>
        </authorList>
    </citation>
    <scope>NUCLEOTIDE SEQUENCE</scope>
    <source>
        <strain evidence="7">F60SS</strain>
        <tissue evidence="7">Leaves</tissue>
    </source>
</reference>
<dbReference type="Gene3D" id="1.10.10.60">
    <property type="entry name" value="Homeodomain-like"/>
    <property type="match status" value="2"/>
</dbReference>
<dbReference type="GO" id="GO:0003677">
    <property type="term" value="F:DNA binding"/>
    <property type="evidence" value="ECO:0007669"/>
    <property type="project" value="UniProtKB-KW"/>
</dbReference>
<evidence type="ECO:0000313" key="7">
    <source>
        <dbReference type="EMBL" id="KAJ4841048.1"/>
    </source>
</evidence>
<keyword evidence="3" id="KW-0539">Nucleus</keyword>
<dbReference type="CDD" id="cd00167">
    <property type="entry name" value="SANT"/>
    <property type="match status" value="1"/>
</dbReference>
<feature type="region of interest" description="Disordered" evidence="4">
    <location>
        <begin position="191"/>
        <end position="224"/>
    </location>
</feature>
<dbReference type="InterPro" id="IPR009057">
    <property type="entry name" value="Homeodomain-like_sf"/>
</dbReference>
<proteinExistence type="predicted"/>
<organism evidence="7 8">
    <name type="scientific">Turnera subulata</name>
    <dbReference type="NCBI Taxonomy" id="218843"/>
    <lineage>
        <taxon>Eukaryota</taxon>
        <taxon>Viridiplantae</taxon>
        <taxon>Streptophyta</taxon>
        <taxon>Embryophyta</taxon>
        <taxon>Tracheophyta</taxon>
        <taxon>Spermatophyta</taxon>
        <taxon>Magnoliopsida</taxon>
        <taxon>eudicotyledons</taxon>
        <taxon>Gunneridae</taxon>
        <taxon>Pentapetalae</taxon>
        <taxon>rosids</taxon>
        <taxon>fabids</taxon>
        <taxon>Malpighiales</taxon>
        <taxon>Passifloraceae</taxon>
        <taxon>Turnera</taxon>
    </lineage>
</organism>
<comment type="subcellular location">
    <subcellularLocation>
        <location evidence="1">Nucleus</location>
    </subcellularLocation>
</comment>
<evidence type="ECO:0000313" key="8">
    <source>
        <dbReference type="Proteomes" id="UP001141552"/>
    </source>
</evidence>
<feature type="domain" description="HTH myb-type" evidence="6">
    <location>
        <begin position="15"/>
        <end position="71"/>
    </location>
</feature>
<dbReference type="PANTHER" id="PTHR10641:SF1328">
    <property type="entry name" value="TRANSCRIPTION FACTOR MYB34"/>
    <property type="match status" value="1"/>
</dbReference>
<sequence>RERERVMGRTPCCNESGLKKGAWTPDEDRKLIEHIQKYGEGGWRTLPQKAGIQRCGKSCRLRWRGEFSEEEEQKIIDLHATLGNRTDNEIKNYWNTHLKKKIAEKRRITQEQLGTPPPPPSSANSDSSNVSTLIGVISSKKRLSISSSAKLLNKVATRLAPIQCDKNMATTPISTQDKFLEAIKSLLLKTRTPSPDDVGSYDDYNDRDAKVNSSDGPVDGEGCNNTTEESILSTSTILMKSSNTPTSSASESADPLMRILGICEDEINEAFTVLDEATGFDDDDYNEGPLPVESACESSENRGILGRCEGEEGAGAGAGGEAAAFNNNVSGQHMDIDYSHNVIVVEPVENVGDEVMEQCINLAFGGPDDNRNPENDMETQ</sequence>
<evidence type="ECO:0000256" key="3">
    <source>
        <dbReference type="ARBA" id="ARBA00023242"/>
    </source>
</evidence>
<keyword evidence="2" id="KW-0238">DNA-binding</keyword>
<dbReference type="Proteomes" id="UP001141552">
    <property type="component" value="Unassembled WGS sequence"/>
</dbReference>
<dbReference type="SMART" id="SM00717">
    <property type="entry name" value="SANT"/>
    <property type="match status" value="2"/>
</dbReference>
<dbReference type="AlphaFoldDB" id="A0A9Q0JGN2"/>
<dbReference type="InterPro" id="IPR001005">
    <property type="entry name" value="SANT/Myb"/>
</dbReference>
<dbReference type="InterPro" id="IPR017930">
    <property type="entry name" value="Myb_dom"/>
</dbReference>
<evidence type="ECO:0000256" key="2">
    <source>
        <dbReference type="ARBA" id="ARBA00023125"/>
    </source>
</evidence>
<dbReference type="InterPro" id="IPR015495">
    <property type="entry name" value="Myb_TF_plants"/>
</dbReference>
<accession>A0A9Q0JGN2</accession>
<dbReference type="OrthoDB" id="2143914at2759"/>
<evidence type="ECO:0000256" key="1">
    <source>
        <dbReference type="ARBA" id="ARBA00004123"/>
    </source>
</evidence>
<protein>
    <submittedName>
        <fullName evidence="7">Uncharacterized protein</fullName>
    </submittedName>
</protein>
<feature type="domain" description="HTH myb-type" evidence="6">
    <location>
        <begin position="82"/>
        <end position="102"/>
    </location>
</feature>